<dbReference type="PANTHER" id="PTHR11527">
    <property type="entry name" value="HEAT-SHOCK PROTEIN 20 FAMILY MEMBER"/>
    <property type="match status" value="1"/>
</dbReference>
<gene>
    <name evidence="4" type="ORF">SAMN00120144_2767</name>
</gene>
<dbReference type="InterPro" id="IPR008978">
    <property type="entry name" value="HSP20-like_chaperone"/>
</dbReference>
<feature type="domain" description="SHSP" evidence="3">
    <location>
        <begin position="35"/>
        <end position="154"/>
    </location>
</feature>
<evidence type="ECO:0000313" key="5">
    <source>
        <dbReference type="Proteomes" id="UP000192266"/>
    </source>
</evidence>
<dbReference type="InterPro" id="IPR002068">
    <property type="entry name" value="A-crystallin/Hsp20_dom"/>
</dbReference>
<accession>A0A1W1VUA7</accession>
<dbReference type="SUPFAM" id="SSF49764">
    <property type="entry name" value="HSP20-like chaperones"/>
    <property type="match status" value="1"/>
</dbReference>
<dbReference type="InterPro" id="IPR031107">
    <property type="entry name" value="Small_HSP"/>
</dbReference>
<sequence length="154" mass="17247">MATILYNNRPATRPARAFNTVLNELLRDTLPTVTEPAKSFIPPADVLESEDGFELHLALPGVAKEAVQIDFQEGKLIISGERKALKSPEAKNGELQNAPRVRRLETNYGTFSRTFRLPDTIDVTAIEAEMTDGILRVRLPFDGKKVNKHHIEVR</sequence>
<evidence type="ECO:0000313" key="4">
    <source>
        <dbReference type="EMBL" id="SMB96474.1"/>
    </source>
</evidence>
<dbReference type="PROSITE" id="PS01031">
    <property type="entry name" value="SHSP"/>
    <property type="match status" value="1"/>
</dbReference>
<keyword evidence="5" id="KW-1185">Reference proteome</keyword>
<name>A0A1W1VUA7_9BACT</name>
<dbReference type="EMBL" id="FWWW01000071">
    <property type="protein sequence ID" value="SMB96474.1"/>
    <property type="molecule type" value="Genomic_DNA"/>
</dbReference>
<proteinExistence type="inferred from homology"/>
<dbReference type="STRING" id="645990.SAMN00120144_2767"/>
<dbReference type="AlphaFoldDB" id="A0A1W1VUA7"/>
<evidence type="ECO:0000256" key="2">
    <source>
        <dbReference type="RuleBase" id="RU003616"/>
    </source>
</evidence>
<organism evidence="4 5">
    <name type="scientific">Hymenobacter roseosalivarius DSM 11622</name>
    <dbReference type="NCBI Taxonomy" id="645990"/>
    <lineage>
        <taxon>Bacteria</taxon>
        <taxon>Pseudomonadati</taxon>
        <taxon>Bacteroidota</taxon>
        <taxon>Cytophagia</taxon>
        <taxon>Cytophagales</taxon>
        <taxon>Hymenobacteraceae</taxon>
        <taxon>Hymenobacter</taxon>
    </lineage>
</organism>
<evidence type="ECO:0000256" key="1">
    <source>
        <dbReference type="PROSITE-ProRule" id="PRU00285"/>
    </source>
</evidence>
<dbReference type="RefSeq" id="WP_084446126.1">
    <property type="nucleotide sequence ID" value="NZ_FWWW01000071.1"/>
</dbReference>
<protein>
    <submittedName>
        <fullName evidence="4">Heat shock protein Hsp20</fullName>
    </submittedName>
</protein>
<evidence type="ECO:0000259" key="3">
    <source>
        <dbReference type="PROSITE" id="PS01031"/>
    </source>
</evidence>
<dbReference type="Pfam" id="PF00011">
    <property type="entry name" value="HSP20"/>
    <property type="match status" value="1"/>
</dbReference>
<dbReference type="Gene3D" id="2.60.40.790">
    <property type="match status" value="1"/>
</dbReference>
<keyword evidence="4" id="KW-0346">Stress response</keyword>
<dbReference type="OrthoDB" id="9814487at2"/>
<dbReference type="CDD" id="cd06464">
    <property type="entry name" value="ACD_sHsps-like"/>
    <property type="match status" value="1"/>
</dbReference>
<reference evidence="4 5" key="1">
    <citation type="submission" date="2017-04" db="EMBL/GenBank/DDBJ databases">
        <authorList>
            <person name="Afonso C.L."/>
            <person name="Miller P.J."/>
            <person name="Scott M.A."/>
            <person name="Spackman E."/>
            <person name="Goraichik I."/>
            <person name="Dimitrov K.M."/>
            <person name="Suarez D.L."/>
            <person name="Swayne D.E."/>
        </authorList>
    </citation>
    <scope>NUCLEOTIDE SEQUENCE [LARGE SCALE GENOMIC DNA]</scope>
    <source>
        <strain evidence="4 5">DSM 11622</strain>
    </source>
</reference>
<comment type="similarity">
    <text evidence="1 2">Belongs to the small heat shock protein (HSP20) family.</text>
</comment>
<dbReference type="Proteomes" id="UP000192266">
    <property type="component" value="Unassembled WGS sequence"/>
</dbReference>